<organism evidence="2 3">
    <name type="scientific">Polychaeton citri CBS 116435</name>
    <dbReference type="NCBI Taxonomy" id="1314669"/>
    <lineage>
        <taxon>Eukaryota</taxon>
        <taxon>Fungi</taxon>
        <taxon>Dikarya</taxon>
        <taxon>Ascomycota</taxon>
        <taxon>Pezizomycotina</taxon>
        <taxon>Dothideomycetes</taxon>
        <taxon>Dothideomycetidae</taxon>
        <taxon>Capnodiales</taxon>
        <taxon>Capnodiaceae</taxon>
        <taxon>Polychaeton</taxon>
    </lineage>
</organism>
<feature type="compositionally biased region" description="Basic and acidic residues" evidence="1">
    <location>
        <begin position="105"/>
        <end position="119"/>
    </location>
</feature>
<accession>A0A9P4Q7H9</accession>
<feature type="region of interest" description="Disordered" evidence="1">
    <location>
        <begin position="105"/>
        <end position="127"/>
    </location>
</feature>
<dbReference type="Proteomes" id="UP000799441">
    <property type="component" value="Unassembled WGS sequence"/>
</dbReference>
<evidence type="ECO:0000313" key="3">
    <source>
        <dbReference type="Proteomes" id="UP000799441"/>
    </source>
</evidence>
<comment type="caution">
    <text evidence="2">The sequence shown here is derived from an EMBL/GenBank/DDBJ whole genome shotgun (WGS) entry which is preliminary data.</text>
</comment>
<feature type="region of interest" description="Disordered" evidence="1">
    <location>
        <begin position="80"/>
        <end position="99"/>
    </location>
</feature>
<evidence type="ECO:0000256" key="1">
    <source>
        <dbReference type="SAM" id="MobiDB-lite"/>
    </source>
</evidence>
<dbReference type="AlphaFoldDB" id="A0A9P4Q7H9"/>
<reference evidence="2" key="1">
    <citation type="journal article" date="2020" name="Stud. Mycol.">
        <title>101 Dothideomycetes genomes: a test case for predicting lifestyles and emergence of pathogens.</title>
        <authorList>
            <person name="Haridas S."/>
            <person name="Albert R."/>
            <person name="Binder M."/>
            <person name="Bloem J."/>
            <person name="Labutti K."/>
            <person name="Salamov A."/>
            <person name="Andreopoulos B."/>
            <person name="Baker S."/>
            <person name="Barry K."/>
            <person name="Bills G."/>
            <person name="Bluhm B."/>
            <person name="Cannon C."/>
            <person name="Castanera R."/>
            <person name="Culley D."/>
            <person name="Daum C."/>
            <person name="Ezra D."/>
            <person name="Gonzalez J."/>
            <person name="Henrissat B."/>
            <person name="Kuo A."/>
            <person name="Liang C."/>
            <person name="Lipzen A."/>
            <person name="Lutzoni F."/>
            <person name="Magnuson J."/>
            <person name="Mondo S."/>
            <person name="Nolan M."/>
            <person name="Ohm R."/>
            <person name="Pangilinan J."/>
            <person name="Park H.-J."/>
            <person name="Ramirez L."/>
            <person name="Alfaro M."/>
            <person name="Sun H."/>
            <person name="Tritt A."/>
            <person name="Yoshinaga Y."/>
            <person name="Zwiers L.-H."/>
            <person name="Turgeon B."/>
            <person name="Goodwin S."/>
            <person name="Spatafora J."/>
            <person name="Crous P."/>
            <person name="Grigoriev I."/>
        </authorList>
    </citation>
    <scope>NUCLEOTIDE SEQUENCE</scope>
    <source>
        <strain evidence="2">CBS 116435</strain>
    </source>
</reference>
<gene>
    <name evidence="2" type="ORF">K431DRAFT_225429</name>
</gene>
<evidence type="ECO:0000313" key="2">
    <source>
        <dbReference type="EMBL" id="KAF2720925.1"/>
    </source>
</evidence>
<dbReference type="OrthoDB" id="3921182at2759"/>
<dbReference type="EMBL" id="MU003795">
    <property type="protein sequence ID" value="KAF2720925.1"/>
    <property type="molecule type" value="Genomic_DNA"/>
</dbReference>
<name>A0A9P4Q7H9_9PEZI</name>
<feature type="compositionally biased region" description="Pro residues" evidence="1">
    <location>
        <begin position="195"/>
        <end position="212"/>
    </location>
</feature>
<keyword evidence="3" id="KW-1185">Reference proteome</keyword>
<sequence length="218" mass="24669">MPFRSRASRPAMYNTPAIRNGGFGALQLEAITNRPLSIARRHLAASQLRMQDIEPHELSSSEWLRFLAMEERERERWMQQFRRRRRNSDESTSSADMDRELAYDKAEEAREEAEHEQRHVTPLLDFVPPSPSATRGFASRVGTTPAVVAWARHYADTTGTLDLDVRRSARPPLHSRHTVGGDAPPTYSSAVRARTPPPAYHPEGPASPPYSPTSPRYE</sequence>
<proteinExistence type="predicted"/>
<feature type="region of interest" description="Disordered" evidence="1">
    <location>
        <begin position="163"/>
        <end position="218"/>
    </location>
</feature>
<protein>
    <submittedName>
        <fullName evidence="2">Uncharacterized protein</fullName>
    </submittedName>
</protein>